<dbReference type="InterPro" id="IPR043147">
    <property type="entry name" value="Penicillin_amidase_A-knob"/>
</dbReference>
<evidence type="ECO:0000256" key="3">
    <source>
        <dbReference type="ARBA" id="ARBA00023145"/>
    </source>
</evidence>
<keyword evidence="4" id="KW-0472">Membrane</keyword>
<dbReference type="PANTHER" id="PTHR34218">
    <property type="entry name" value="PEPTIDASE S45 PENICILLIN AMIDASE"/>
    <property type="match status" value="1"/>
</dbReference>
<dbReference type="Gene3D" id="1.10.439.10">
    <property type="entry name" value="Penicillin Amidohydrolase, domain 1"/>
    <property type="match status" value="1"/>
</dbReference>
<dbReference type="InterPro" id="IPR043146">
    <property type="entry name" value="Penicillin_amidase_N_B-knob"/>
</dbReference>
<gene>
    <name evidence="5" type="ORF">ACFQ2J_01850</name>
</gene>
<evidence type="ECO:0000313" key="5">
    <source>
        <dbReference type="EMBL" id="MFD1017929.1"/>
    </source>
</evidence>
<sequence length="795" mass="90094">MEAAKQLQQDHRPGMKRWKKALIITSIIVVVLIASVITVAVVYVNRSLPNVEGEANIPGLEDPVEVIRDDTGVPHIKAESLHDLFLAQGYVQAQDRMFQMELARRQASGTLSEVVGEATVEQDKYFRTLGLRRAAEKSLSIYSDEAVEVLEAYAEGVNTYIEQTEAENRWPPEFLLMGIKPEPWTPVDSLTIGKYMAFDLGGHWERQAFNYYLLNTFTEEKAYELFPSYPDKAPSIINETEVVDIASSFKGAVMPDPFNGSNNWVVSGNKTKSGKPLLADDPHLGLASPSIWYQMELEAPDYQVSGVIFAGIPGIILGHNDSIAWGVTNVGPDVQQLYLEKRNPENPTQFMYEGEWVDAQVHDEPIAVKDSEPIDYQVTETRHGPIVSEFSVESDSDMLMSLRWTALDSTTELEAVLEINQAENWEEFETGLEKFLAPAQNFVYADIDGNIGYKANGKIPIYENGDDALLPLRGWEEEDEWKGFIPFDELPQVFNPEKGYIATANNQVAGDSYPYHLSNNWAQPYRYQRIAEMLEQKDGLTSEDMKNMQLDTLNLQAREFLPFLLEQLDQEKLDEKGREVVSQLKAWNFEDKAELAQPLVFHRWLYNLEEEIYGEQIPEEVMEFFHGSGQTTDELLRSYQGGQDSIWVEEAGGISSVIHESFTQTVEDLNEELGGEPDSWKWGDWHQVQFRHPLSSISYLEPFYNGKEPLPVDGSRVTVRAVGYNKETGKVTHGAPWRFVVDADDFSKAEHIVAPGQSGHFRSEWYDNQVDDWVEGNYHTTSVGEQDGNRLMLLP</sequence>
<proteinExistence type="inferred from homology"/>
<comment type="similarity">
    <text evidence="1">Belongs to the peptidase S45 family.</text>
</comment>
<dbReference type="SUPFAM" id="SSF56235">
    <property type="entry name" value="N-terminal nucleophile aminohydrolases (Ntn hydrolases)"/>
    <property type="match status" value="1"/>
</dbReference>
<dbReference type="Gene3D" id="2.30.120.10">
    <property type="match status" value="1"/>
</dbReference>
<feature type="transmembrane region" description="Helical" evidence="4">
    <location>
        <begin position="21"/>
        <end position="44"/>
    </location>
</feature>
<dbReference type="Pfam" id="PF01804">
    <property type="entry name" value="Penicil_amidase"/>
    <property type="match status" value="1"/>
</dbReference>
<dbReference type="InterPro" id="IPR029055">
    <property type="entry name" value="Ntn_hydrolases_N"/>
</dbReference>
<reference evidence="6" key="1">
    <citation type="journal article" date="2019" name="Int. J. Syst. Evol. Microbiol.">
        <title>The Global Catalogue of Microorganisms (GCM) 10K type strain sequencing project: providing services to taxonomists for standard genome sequencing and annotation.</title>
        <authorList>
            <consortium name="The Broad Institute Genomics Platform"/>
            <consortium name="The Broad Institute Genome Sequencing Center for Infectious Disease"/>
            <person name="Wu L."/>
            <person name="Ma J."/>
        </authorList>
    </citation>
    <scope>NUCLEOTIDE SEQUENCE [LARGE SCALE GENOMIC DNA]</scope>
    <source>
        <strain evidence="6">CCUG 56607</strain>
    </source>
</reference>
<dbReference type="InterPro" id="IPR002692">
    <property type="entry name" value="S45"/>
</dbReference>
<dbReference type="PANTHER" id="PTHR34218:SF4">
    <property type="entry name" value="ACYL-HOMOSERINE LACTONE ACYLASE QUIP"/>
    <property type="match status" value="1"/>
</dbReference>
<accession>A0ABW3KXB5</accession>
<dbReference type="Proteomes" id="UP001596990">
    <property type="component" value="Unassembled WGS sequence"/>
</dbReference>
<keyword evidence="4" id="KW-0812">Transmembrane</keyword>
<dbReference type="Gene3D" id="3.60.20.10">
    <property type="entry name" value="Glutamine Phosphoribosylpyrophosphate, subunit 1, domain 1"/>
    <property type="match status" value="1"/>
</dbReference>
<keyword evidence="6" id="KW-1185">Reference proteome</keyword>
<evidence type="ECO:0000313" key="6">
    <source>
        <dbReference type="Proteomes" id="UP001596990"/>
    </source>
</evidence>
<keyword evidence="4" id="KW-1133">Transmembrane helix</keyword>
<comment type="caution">
    <text evidence="5">The sequence shown here is derived from an EMBL/GenBank/DDBJ whole genome shotgun (WGS) entry which is preliminary data.</text>
</comment>
<dbReference type="EMBL" id="JBHTKL010000001">
    <property type="protein sequence ID" value="MFD1017929.1"/>
    <property type="molecule type" value="Genomic_DNA"/>
</dbReference>
<keyword evidence="2" id="KW-0378">Hydrolase</keyword>
<dbReference type="PIRSF" id="PIRSF001227">
    <property type="entry name" value="Pen_acylase"/>
    <property type="match status" value="1"/>
</dbReference>
<dbReference type="Gene3D" id="1.10.1400.10">
    <property type="match status" value="1"/>
</dbReference>
<evidence type="ECO:0000256" key="2">
    <source>
        <dbReference type="ARBA" id="ARBA00022801"/>
    </source>
</evidence>
<dbReference type="RefSeq" id="WP_386056056.1">
    <property type="nucleotide sequence ID" value="NZ_JBHTKL010000001.1"/>
</dbReference>
<protein>
    <submittedName>
        <fullName evidence="5">Penicillin acylase family protein</fullName>
    </submittedName>
</protein>
<evidence type="ECO:0000256" key="1">
    <source>
        <dbReference type="ARBA" id="ARBA00006586"/>
    </source>
</evidence>
<evidence type="ECO:0000256" key="4">
    <source>
        <dbReference type="SAM" id="Phobius"/>
    </source>
</evidence>
<name>A0ABW3KXB5_9BACI</name>
<dbReference type="CDD" id="cd03747">
    <property type="entry name" value="Ntn_PGA_like"/>
    <property type="match status" value="1"/>
</dbReference>
<dbReference type="InterPro" id="IPR023343">
    <property type="entry name" value="Penicillin_amidase_dom1"/>
</dbReference>
<organism evidence="5 6">
    <name type="scientific">Thalassobacillus hwangdonensis</name>
    <dbReference type="NCBI Taxonomy" id="546108"/>
    <lineage>
        <taxon>Bacteria</taxon>
        <taxon>Bacillati</taxon>
        <taxon>Bacillota</taxon>
        <taxon>Bacilli</taxon>
        <taxon>Bacillales</taxon>
        <taxon>Bacillaceae</taxon>
        <taxon>Thalassobacillus</taxon>
    </lineage>
</organism>
<keyword evidence="3" id="KW-0865">Zymogen</keyword>
<dbReference type="InterPro" id="IPR014395">
    <property type="entry name" value="Pen/GL7ACA/AHL_acylase"/>
</dbReference>